<protein>
    <submittedName>
        <fullName evidence="1">Uncharacterized protein</fullName>
    </submittedName>
</protein>
<evidence type="ECO:0000313" key="1">
    <source>
        <dbReference type="EMBL" id="QHT77572.1"/>
    </source>
</evidence>
<accession>A0A6C0HAE5</accession>
<organism evidence="1">
    <name type="scientific">viral metagenome</name>
    <dbReference type="NCBI Taxonomy" id="1070528"/>
    <lineage>
        <taxon>unclassified sequences</taxon>
        <taxon>metagenomes</taxon>
        <taxon>organismal metagenomes</taxon>
    </lineage>
</organism>
<dbReference type="AlphaFoldDB" id="A0A6C0HAE5"/>
<reference evidence="1" key="1">
    <citation type="journal article" date="2020" name="Nature">
        <title>Giant virus diversity and host interactions through global metagenomics.</title>
        <authorList>
            <person name="Schulz F."/>
            <person name="Roux S."/>
            <person name="Paez-Espino D."/>
            <person name="Jungbluth S."/>
            <person name="Walsh D.A."/>
            <person name="Denef V.J."/>
            <person name="McMahon K.D."/>
            <person name="Konstantinidis K.T."/>
            <person name="Eloe-Fadrosh E.A."/>
            <person name="Kyrpides N.C."/>
            <person name="Woyke T."/>
        </authorList>
    </citation>
    <scope>NUCLEOTIDE SEQUENCE</scope>
    <source>
        <strain evidence="1">GVMAG-M-3300023179-90</strain>
    </source>
</reference>
<proteinExistence type="predicted"/>
<sequence>MFRQMFAINDINNGSLQTTNAMPQKDSTSDGTATFEIGRMTNRRTYTTNVPTNADYVQKKWIGGNRDASQVIRNRRVLGIANGSKNTASNALSFTTYKDVNTVNDALTRVRAGGAVANQKKRANLNNAPTPRFSPAIPPNDIRGLKYPVLYH</sequence>
<dbReference type="EMBL" id="MN739920">
    <property type="protein sequence ID" value="QHT77572.1"/>
    <property type="molecule type" value="Genomic_DNA"/>
</dbReference>
<name>A0A6C0HAE5_9ZZZZ</name>